<gene>
    <name evidence="1" type="ORF">LCGC14_3152590</name>
</gene>
<dbReference type="Gene3D" id="2.20.110.10">
    <property type="entry name" value="Histone H3 K4-specific methyltransferase SET7/9 N-terminal domain"/>
    <property type="match status" value="1"/>
</dbReference>
<name>A0A0F8YI17_9ZZZZ</name>
<reference evidence="1" key="1">
    <citation type="journal article" date="2015" name="Nature">
        <title>Complex archaea that bridge the gap between prokaryotes and eukaryotes.</title>
        <authorList>
            <person name="Spang A."/>
            <person name="Saw J.H."/>
            <person name="Jorgensen S.L."/>
            <person name="Zaremba-Niedzwiedzka K."/>
            <person name="Martijn J."/>
            <person name="Lind A.E."/>
            <person name="van Eijk R."/>
            <person name="Schleper C."/>
            <person name="Guy L."/>
            <person name="Ettema T.J."/>
        </authorList>
    </citation>
    <scope>NUCLEOTIDE SEQUENCE</scope>
</reference>
<organism evidence="1">
    <name type="scientific">marine sediment metagenome</name>
    <dbReference type="NCBI Taxonomy" id="412755"/>
    <lineage>
        <taxon>unclassified sequences</taxon>
        <taxon>metagenomes</taxon>
        <taxon>ecological metagenomes</taxon>
    </lineage>
</organism>
<sequence length="113" mass="13726">MLGNKIPKRKTNQMNWEAIKGIYKRVLIENNIVEYLGEDRYKLISFHSTGEKWIEAEYQNGQLYGKETGWYKNGQKYWEENYQNGYLHGKIMCWDENGNKHWEREYQNGKLIR</sequence>
<accession>A0A0F8YI17</accession>
<dbReference type="AlphaFoldDB" id="A0A0F8YI17"/>
<evidence type="ECO:0000313" key="1">
    <source>
        <dbReference type="EMBL" id="KKK47691.1"/>
    </source>
</evidence>
<dbReference type="SUPFAM" id="SSF82185">
    <property type="entry name" value="Histone H3 K4-specific methyltransferase SET7/9 N-terminal domain"/>
    <property type="match status" value="1"/>
</dbReference>
<proteinExistence type="predicted"/>
<comment type="caution">
    <text evidence="1">The sequence shown here is derived from an EMBL/GenBank/DDBJ whole genome shotgun (WGS) entry which is preliminary data.</text>
</comment>
<dbReference type="EMBL" id="LAZR01069443">
    <property type="protein sequence ID" value="KKK47691.1"/>
    <property type="molecule type" value="Genomic_DNA"/>
</dbReference>
<protein>
    <submittedName>
        <fullName evidence="1">Uncharacterized protein</fullName>
    </submittedName>
</protein>